<keyword evidence="3" id="KW-0808">Transferase</keyword>
<feature type="transmembrane region" description="Helical" evidence="9">
    <location>
        <begin position="191"/>
        <end position="209"/>
    </location>
</feature>
<evidence type="ECO:0000256" key="9">
    <source>
        <dbReference type="SAM" id="Phobius"/>
    </source>
</evidence>
<reference evidence="10 11" key="1">
    <citation type="submission" date="2017-08" db="EMBL/GenBank/DDBJ databases">
        <title>Infants hospitalized years apart are colonized by the same room-sourced microbial strains.</title>
        <authorList>
            <person name="Brooks B."/>
            <person name="Olm M.R."/>
            <person name="Firek B.A."/>
            <person name="Baker R."/>
            <person name="Thomas B.C."/>
            <person name="Morowitz M.J."/>
            <person name="Banfield J.F."/>
        </authorList>
    </citation>
    <scope>NUCLEOTIDE SEQUENCE [LARGE SCALE GENOMIC DNA]</scope>
    <source>
        <strain evidence="10">S2_006_000_R1_57</strain>
    </source>
</reference>
<keyword evidence="6 9" id="KW-0472">Membrane</keyword>
<sequence>MVSVFRDNNRLQLTPLKTFSIEVAIFVAVGIYAALTAITSLNTASAYRLWGYITLPSCIVAIAYLTTLYYLSRHHSHHHFPALAPTHSPARTPVRARILAAFLLITSLAPMYWGVAHRAHTAAPPEHEIGANLETYVVERSGQLLLHTGTPYIDAGHLATPHVADYNPYSPLLAIFGFPTSWWGTHWWTDVRLYLLPATVLVLLLTWLLAHKPAIPESALLLLVAVPPVTMNFVAAGIDALLVALLLLCAVAAFHDKPATAALAGLAGGIALGMKLTALPVVLVVLIALAYQWGAARRPHTAHPAAHPAARSAERSTTPVDPPPSLPPRRAEPPGNLLPPPGQWGCG</sequence>
<dbReference type="GO" id="GO:0016758">
    <property type="term" value="F:hexosyltransferase activity"/>
    <property type="evidence" value="ECO:0007669"/>
    <property type="project" value="InterPro"/>
</dbReference>
<comment type="caution">
    <text evidence="10">The sequence shown here is derived from an EMBL/GenBank/DDBJ whole genome shotgun (WGS) entry which is preliminary data.</text>
</comment>
<evidence type="ECO:0000256" key="1">
    <source>
        <dbReference type="ARBA" id="ARBA00004651"/>
    </source>
</evidence>
<keyword evidence="5 9" id="KW-1133">Transmembrane helix</keyword>
<feature type="transmembrane region" description="Helical" evidence="9">
    <location>
        <begin position="21"/>
        <end position="43"/>
    </location>
</feature>
<dbReference type="Pfam" id="PF09594">
    <property type="entry name" value="GT87"/>
    <property type="match status" value="1"/>
</dbReference>
<feature type="transmembrane region" description="Helical" evidence="9">
    <location>
        <begin position="98"/>
        <end position="115"/>
    </location>
</feature>
<feature type="transmembrane region" description="Helical" evidence="9">
    <location>
        <begin position="221"/>
        <end position="254"/>
    </location>
</feature>
<feature type="transmembrane region" description="Helical" evidence="9">
    <location>
        <begin position="49"/>
        <end position="71"/>
    </location>
</feature>
<accession>A0A2W5ICG3</accession>
<evidence type="ECO:0000256" key="6">
    <source>
        <dbReference type="ARBA" id="ARBA00023136"/>
    </source>
</evidence>
<keyword evidence="4 9" id="KW-0812">Transmembrane</keyword>
<evidence type="ECO:0000256" key="8">
    <source>
        <dbReference type="SAM" id="MobiDB-lite"/>
    </source>
</evidence>
<keyword evidence="2" id="KW-1003">Cell membrane</keyword>
<evidence type="ECO:0000313" key="11">
    <source>
        <dbReference type="Proteomes" id="UP000248606"/>
    </source>
</evidence>
<evidence type="ECO:0000256" key="3">
    <source>
        <dbReference type="ARBA" id="ARBA00022679"/>
    </source>
</evidence>
<feature type="transmembrane region" description="Helical" evidence="9">
    <location>
        <begin position="266"/>
        <end position="291"/>
    </location>
</feature>
<dbReference type="AlphaFoldDB" id="A0A2W5ICG3"/>
<dbReference type="Proteomes" id="UP000248606">
    <property type="component" value="Unassembled WGS sequence"/>
</dbReference>
<protein>
    <submittedName>
        <fullName evidence="10">Uncharacterized protein</fullName>
    </submittedName>
</protein>
<comment type="similarity">
    <text evidence="7">Belongs to the glycosyltransferase 87 family.</text>
</comment>
<evidence type="ECO:0000256" key="5">
    <source>
        <dbReference type="ARBA" id="ARBA00022989"/>
    </source>
</evidence>
<dbReference type="EMBL" id="QFOZ01000004">
    <property type="protein sequence ID" value="PZP89048.1"/>
    <property type="molecule type" value="Genomic_DNA"/>
</dbReference>
<dbReference type="InterPro" id="IPR018584">
    <property type="entry name" value="GT87"/>
</dbReference>
<evidence type="ECO:0000256" key="2">
    <source>
        <dbReference type="ARBA" id="ARBA00022475"/>
    </source>
</evidence>
<proteinExistence type="inferred from homology"/>
<organism evidence="10 11">
    <name type="scientific">Lawsonella clevelandensis</name>
    <dbReference type="NCBI Taxonomy" id="1528099"/>
    <lineage>
        <taxon>Bacteria</taxon>
        <taxon>Bacillati</taxon>
        <taxon>Actinomycetota</taxon>
        <taxon>Actinomycetes</taxon>
        <taxon>Mycobacteriales</taxon>
        <taxon>Lawsonellaceae</taxon>
        <taxon>Lawsonella</taxon>
    </lineage>
</organism>
<evidence type="ECO:0000256" key="7">
    <source>
        <dbReference type="ARBA" id="ARBA00024033"/>
    </source>
</evidence>
<dbReference type="GO" id="GO:0005886">
    <property type="term" value="C:plasma membrane"/>
    <property type="evidence" value="ECO:0007669"/>
    <property type="project" value="UniProtKB-SubCell"/>
</dbReference>
<evidence type="ECO:0000313" key="10">
    <source>
        <dbReference type="EMBL" id="PZP89048.1"/>
    </source>
</evidence>
<comment type="subcellular location">
    <subcellularLocation>
        <location evidence="1">Cell membrane</location>
        <topology evidence="1">Multi-pass membrane protein</topology>
    </subcellularLocation>
</comment>
<evidence type="ECO:0000256" key="4">
    <source>
        <dbReference type="ARBA" id="ARBA00022692"/>
    </source>
</evidence>
<dbReference type="RefSeq" id="WP_303678791.1">
    <property type="nucleotide sequence ID" value="NZ_QFOZ01000004.1"/>
</dbReference>
<gene>
    <name evidence="10" type="ORF">DI579_03860</name>
</gene>
<name>A0A2W5ICG3_9ACTN</name>
<feature type="region of interest" description="Disordered" evidence="8">
    <location>
        <begin position="302"/>
        <end position="347"/>
    </location>
</feature>
<feature type="compositionally biased region" description="Pro residues" evidence="8">
    <location>
        <begin position="336"/>
        <end position="347"/>
    </location>
</feature>
<feature type="compositionally biased region" description="Low complexity" evidence="8">
    <location>
        <begin position="302"/>
        <end position="311"/>
    </location>
</feature>